<dbReference type="Pfam" id="PF00238">
    <property type="entry name" value="Ribosomal_L14"/>
    <property type="match status" value="1"/>
</dbReference>
<dbReference type="GO" id="GO:0005783">
    <property type="term" value="C:endoplasmic reticulum"/>
    <property type="evidence" value="ECO:0007669"/>
    <property type="project" value="TreeGrafter"/>
</dbReference>
<dbReference type="GO" id="GO:0006412">
    <property type="term" value="P:translation"/>
    <property type="evidence" value="ECO:0007669"/>
    <property type="project" value="InterPro"/>
</dbReference>
<evidence type="ECO:0008006" key="7">
    <source>
        <dbReference type="Google" id="ProtNLM"/>
    </source>
</evidence>
<dbReference type="SUPFAM" id="SSF50193">
    <property type="entry name" value="Ribosomal protein L14"/>
    <property type="match status" value="1"/>
</dbReference>
<dbReference type="Gene3D" id="2.40.150.20">
    <property type="entry name" value="Ribosomal protein L14"/>
    <property type="match status" value="1"/>
</dbReference>
<dbReference type="InterPro" id="IPR033308">
    <property type="entry name" value="PGAP5/Cdc1/Ted1"/>
</dbReference>
<evidence type="ECO:0000313" key="6">
    <source>
        <dbReference type="Proteomes" id="UP000593566"/>
    </source>
</evidence>
<dbReference type="CDD" id="cd00337">
    <property type="entry name" value="Ribosomal_uL14"/>
    <property type="match status" value="1"/>
</dbReference>
<sequence length="640" mass="71524">MAKRGRGGASGNKLKMTLGLPVGAVMNCCDNSGARNLYIISVKGIGARLNRLPAAGVGDMVMATVKKGKPELRKKVMPAVVVRQSKPWRRADGVYLYFEDNAGVIVNPKGEMKGSAITGPVGKEAAELWPRIASNSGVVIFPTPPAQQDAQTSNSYIAGQVPPFRLLVLGDPQLEGDSSLHETTNGSFPSLENVWSDIKTGRTREERSDIFLAHWRDLIYTDIPRLFQSYRKRLDLFGNDYYLAHIYRSLHWSTHPTHVAVLGDLIGSQWVTDEEFERRGTRYWKRVFNGGTRVEDELTDKVRTEIIGLDEKWVNRVINVAGNHDIGYAGDITSDRLQRFERVFGKANWETRLRLPFPEEEGQEVPELRLIVLNSLNLDPPALDSSIQADTYKFMNDVISSSRPVEDKTSGTILLTHLPLYKEAGVCVDGPYFTYHQEQYGAGVKEQNHLSYDASMNILEGIYGMSGNLEAPGNGFGRKGIILTGHDHEGCGVYHYLPEHEDFASRAWAAEDWNTTSFSRHGAVPGIPEITVRSMMGDFGGNAGLLSAWFDPNVKEWKFQYSTCALGSQHIWWAVHVLDMITVVYLGIVGWRLYVQNGIVGWSLYTARENGDAKEKTLLNVTIIPVGLCIKLIWRRHNLQ</sequence>
<dbReference type="InterPro" id="IPR036853">
    <property type="entry name" value="Ribosomal_uL14_sf"/>
</dbReference>
<dbReference type="GO" id="GO:0005840">
    <property type="term" value="C:ribosome"/>
    <property type="evidence" value="ECO:0007669"/>
    <property type="project" value="UniProtKB-KW"/>
</dbReference>
<dbReference type="GO" id="GO:0006506">
    <property type="term" value="P:GPI anchor biosynthetic process"/>
    <property type="evidence" value="ECO:0007669"/>
    <property type="project" value="InterPro"/>
</dbReference>
<dbReference type="RefSeq" id="XP_037154648.1">
    <property type="nucleotide sequence ID" value="XM_037299822.1"/>
</dbReference>
<dbReference type="GO" id="GO:1990904">
    <property type="term" value="C:ribonucleoprotein complex"/>
    <property type="evidence" value="ECO:0007669"/>
    <property type="project" value="UniProtKB-KW"/>
</dbReference>
<gene>
    <name evidence="5" type="ORF">HO133_008960</name>
</gene>
<protein>
    <recommendedName>
        <fullName evidence="7">60S ribosomal protein L23</fullName>
    </recommendedName>
</protein>
<reference evidence="5 6" key="1">
    <citation type="journal article" date="2020" name="Genomics">
        <title>Complete, high-quality genomes from long-read metagenomic sequencing of two wolf lichen thalli reveals enigmatic genome architecture.</title>
        <authorList>
            <person name="McKenzie S.K."/>
            <person name="Walston R.F."/>
            <person name="Allen J.L."/>
        </authorList>
    </citation>
    <scope>NUCLEOTIDE SEQUENCE [LARGE SCALE GENOMIC DNA]</scope>
    <source>
        <strain evidence="5">WasteWater1</strain>
    </source>
</reference>
<dbReference type="HAMAP" id="MF_01367">
    <property type="entry name" value="Ribosomal_uL14"/>
    <property type="match status" value="1"/>
</dbReference>
<keyword evidence="4" id="KW-0687">Ribonucleoprotein</keyword>
<dbReference type="InterPro" id="IPR019972">
    <property type="entry name" value="Ribosomal_uL14_CS"/>
</dbReference>
<organism evidence="5 6">
    <name type="scientific">Letharia lupina</name>
    <dbReference type="NCBI Taxonomy" id="560253"/>
    <lineage>
        <taxon>Eukaryota</taxon>
        <taxon>Fungi</taxon>
        <taxon>Dikarya</taxon>
        <taxon>Ascomycota</taxon>
        <taxon>Pezizomycotina</taxon>
        <taxon>Lecanoromycetes</taxon>
        <taxon>OSLEUM clade</taxon>
        <taxon>Lecanoromycetidae</taxon>
        <taxon>Lecanorales</taxon>
        <taxon>Lecanorineae</taxon>
        <taxon>Parmeliaceae</taxon>
        <taxon>Letharia</taxon>
    </lineage>
</organism>
<evidence type="ECO:0000256" key="3">
    <source>
        <dbReference type="ARBA" id="ARBA00023136"/>
    </source>
</evidence>
<evidence type="ECO:0000256" key="1">
    <source>
        <dbReference type="ARBA" id="ARBA00010745"/>
    </source>
</evidence>
<evidence type="ECO:0000256" key="4">
    <source>
        <dbReference type="ARBA" id="ARBA00023274"/>
    </source>
</evidence>
<dbReference type="SMART" id="SM01374">
    <property type="entry name" value="Ribosomal_L14"/>
    <property type="match status" value="1"/>
</dbReference>
<dbReference type="PROSITE" id="PS00049">
    <property type="entry name" value="RIBOSOMAL_L14"/>
    <property type="match status" value="1"/>
</dbReference>
<dbReference type="InterPro" id="IPR029052">
    <property type="entry name" value="Metallo-depent_PP-like"/>
</dbReference>
<dbReference type="SUPFAM" id="SSF56300">
    <property type="entry name" value="Metallo-dependent phosphatases"/>
    <property type="match status" value="1"/>
</dbReference>
<dbReference type="AlphaFoldDB" id="A0A8H6CLZ2"/>
<accession>A0A8H6CLZ2</accession>
<keyword evidence="2" id="KW-0689">Ribosomal protein</keyword>
<dbReference type="PANTHER" id="PTHR13315">
    <property type="entry name" value="METALLO PHOSPHOESTERASE RELATED"/>
    <property type="match status" value="1"/>
</dbReference>
<comment type="caution">
    <text evidence="5">The sequence shown here is derived from an EMBL/GenBank/DDBJ whole genome shotgun (WGS) entry which is preliminary data.</text>
</comment>
<name>A0A8H6CLZ2_9LECA</name>
<keyword evidence="3" id="KW-0472">Membrane</keyword>
<proteinExistence type="inferred from homology"/>
<evidence type="ECO:0000256" key="2">
    <source>
        <dbReference type="ARBA" id="ARBA00022980"/>
    </source>
</evidence>
<dbReference type="GO" id="GO:0003735">
    <property type="term" value="F:structural constituent of ribosome"/>
    <property type="evidence" value="ECO:0007669"/>
    <property type="project" value="InterPro"/>
</dbReference>
<dbReference type="EMBL" id="JACCJB010000006">
    <property type="protein sequence ID" value="KAF6226095.1"/>
    <property type="molecule type" value="Genomic_DNA"/>
</dbReference>
<keyword evidence="6" id="KW-1185">Reference proteome</keyword>
<comment type="similarity">
    <text evidence="1">Belongs to the universal ribosomal protein uL14 family.</text>
</comment>
<dbReference type="InterPro" id="IPR000218">
    <property type="entry name" value="Ribosomal_uL14"/>
</dbReference>
<dbReference type="PANTHER" id="PTHR13315:SF1">
    <property type="entry name" value="PROTEIN TED1"/>
    <property type="match status" value="1"/>
</dbReference>
<dbReference type="FunFam" id="2.40.150.20:FF:000003">
    <property type="entry name" value="60S ribosomal protein L23"/>
    <property type="match status" value="1"/>
</dbReference>
<dbReference type="Proteomes" id="UP000593566">
    <property type="component" value="Unassembled WGS sequence"/>
</dbReference>
<evidence type="ECO:0000313" key="5">
    <source>
        <dbReference type="EMBL" id="KAF6226095.1"/>
    </source>
</evidence>
<dbReference type="GO" id="GO:0016020">
    <property type="term" value="C:membrane"/>
    <property type="evidence" value="ECO:0007669"/>
    <property type="project" value="GOC"/>
</dbReference>
<dbReference type="GeneID" id="59337355"/>